<dbReference type="Proteomes" id="UP001152803">
    <property type="component" value="Unassembled WGS sequence"/>
</dbReference>
<reference evidence="1" key="1">
    <citation type="journal article" date="2023" name="Science">
        <title>Genome structures resolve the early diversification of teleost fishes.</title>
        <authorList>
            <person name="Parey E."/>
            <person name="Louis A."/>
            <person name="Montfort J."/>
            <person name="Bouchez O."/>
            <person name="Roques C."/>
            <person name="Iampietro C."/>
            <person name="Lluch J."/>
            <person name="Castinel A."/>
            <person name="Donnadieu C."/>
            <person name="Desvignes T."/>
            <person name="Floi Bucao C."/>
            <person name="Jouanno E."/>
            <person name="Wen M."/>
            <person name="Mejri S."/>
            <person name="Dirks R."/>
            <person name="Jansen H."/>
            <person name="Henkel C."/>
            <person name="Chen W.J."/>
            <person name="Zahm M."/>
            <person name="Cabau C."/>
            <person name="Klopp C."/>
            <person name="Thompson A.W."/>
            <person name="Robinson-Rechavi M."/>
            <person name="Braasch I."/>
            <person name="Lecointre G."/>
            <person name="Bobe J."/>
            <person name="Postlethwait J.H."/>
            <person name="Berthelot C."/>
            <person name="Roest Crollius H."/>
            <person name="Guiguen Y."/>
        </authorList>
    </citation>
    <scope>NUCLEOTIDE SEQUENCE</scope>
    <source>
        <strain evidence="1">Concon-B</strain>
    </source>
</reference>
<protein>
    <submittedName>
        <fullName evidence="1">Uncharacterized protein</fullName>
    </submittedName>
</protein>
<feature type="non-terminal residue" evidence="1">
    <location>
        <position position="1"/>
    </location>
</feature>
<gene>
    <name evidence="1" type="ORF">COCON_G00023870</name>
</gene>
<organism evidence="1 2">
    <name type="scientific">Conger conger</name>
    <name type="common">Conger eel</name>
    <name type="synonym">Muraena conger</name>
    <dbReference type="NCBI Taxonomy" id="82655"/>
    <lineage>
        <taxon>Eukaryota</taxon>
        <taxon>Metazoa</taxon>
        <taxon>Chordata</taxon>
        <taxon>Craniata</taxon>
        <taxon>Vertebrata</taxon>
        <taxon>Euteleostomi</taxon>
        <taxon>Actinopterygii</taxon>
        <taxon>Neopterygii</taxon>
        <taxon>Teleostei</taxon>
        <taxon>Anguilliformes</taxon>
        <taxon>Congridae</taxon>
        <taxon>Conger</taxon>
    </lineage>
</organism>
<keyword evidence="2" id="KW-1185">Reference proteome</keyword>
<dbReference type="AlphaFoldDB" id="A0A9Q1DXC9"/>
<dbReference type="EMBL" id="JAFJMO010000002">
    <property type="protein sequence ID" value="KAJ8283537.1"/>
    <property type="molecule type" value="Genomic_DNA"/>
</dbReference>
<comment type="caution">
    <text evidence="1">The sequence shown here is derived from an EMBL/GenBank/DDBJ whole genome shotgun (WGS) entry which is preliminary data.</text>
</comment>
<evidence type="ECO:0000313" key="2">
    <source>
        <dbReference type="Proteomes" id="UP001152803"/>
    </source>
</evidence>
<proteinExistence type="predicted"/>
<evidence type="ECO:0000313" key="1">
    <source>
        <dbReference type="EMBL" id="KAJ8283537.1"/>
    </source>
</evidence>
<name>A0A9Q1DXC9_CONCO</name>
<sequence>PQSIWKKKKKLFVSKESTAAILSRLGIWISVDHYFYLATGHPNLGQTALFRLKLNAYAILKKITAKNGELGRFSSVRKPPSISDFPFRKRCFPPYLRSCPYCLPSYRRIDSGKRAKYIEYLIFFSGAFYRAKKWILQQLI</sequence>
<accession>A0A9Q1DXC9</accession>